<reference evidence="4" key="1">
    <citation type="submission" date="2025-08" db="UniProtKB">
        <authorList>
            <consortium name="RefSeq"/>
        </authorList>
    </citation>
    <scope>IDENTIFICATION</scope>
    <source>
        <tissue evidence="4">Gonads</tissue>
    </source>
</reference>
<organism evidence="3 4">
    <name type="scientific">Lingula anatina</name>
    <name type="common">Brachiopod</name>
    <name type="synonym">Lingula unguis</name>
    <dbReference type="NCBI Taxonomy" id="7574"/>
    <lineage>
        <taxon>Eukaryota</taxon>
        <taxon>Metazoa</taxon>
        <taxon>Spiralia</taxon>
        <taxon>Lophotrochozoa</taxon>
        <taxon>Brachiopoda</taxon>
        <taxon>Linguliformea</taxon>
        <taxon>Lingulata</taxon>
        <taxon>Lingulida</taxon>
        <taxon>Linguloidea</taxon>
        <taxon>Lingulidae</taxon>
        <taxon>Lingula</taxon>
    </lineage>
</organism>
<name>A0A1S3K1P7_LINAN</name>
<dbReference type="PANTHER" id="PTHR21562:SF67">
    <property type="entry name" value="PECTIN ACETYLESTERASE"/>
    <property type="match status" value="1"/>
</dbReference>
<dbReference type="STRING" id="7574.A0A1S3K1P7"/>
<proteinExistence type="inferred from homology"/>
<dbReference type="RefSeq" id="XP_013416558.1">
    <property type="nucleotide sequence ID" value="XM_013561104.1"/>
</dbReference>
<keyword evidence="2" id="KW-0812">Transmembrane</keyword>
<evidence type="ECO:0000313" key="3">
    <source>
        <dbReference type="Proteomes" id="UP000085678"/>
    </source>
</evidence>
<comment type="similarity">
    <text evidence="1">Belongs to the pectinacetylesterase family. Notum subfamily.</text>
</comment>
<gene>
    <name evidence="4" type="primary">LOC106178080</name>
</gene>
<keyword evidence="3" id="KW-1185">Reference proteome</keyword>
<accession>A0A1S3K1P7</accession>
<feature type="transmembrane region" description="Helical" evidence="2">
    <location>
        <begin position="62"/>
        <end position="81"/>
    </location>
</feature>
<dbReference type="InParanoid" id="A0A1S3K1P7"/>
<keyword evidence="2" id="KW-1133">Transmembrane helix</keyword>
<dbReference type="GO" id="GO:0016787">
    <property type="term" value="F:hydrolase activity"/>
    <property type="evidence" value="ECO:0007669"/>
    <property type="project" value="InterPro"/>
</dbReference>
<dbReference type="Proteomes" id="UP000085678">
    <property type="component" value="Unplaced"/>
</dbReference>
<dbReference type="GeneID" id="106178080"/>
<evidence type="ECO:0000313" key="4">
    <source>
        <dbReference type="RefSeq" id="XP_013416558.1"/>
    </source>
</evidence>
<dbReference type="PANTHER" id="PTHR21562">
    <property type="entry name" value="NOTUM-RELATED"/>
    <property type="match status" value="1"/>
</dbReference>
<keyword evidence="2" id="KW-0472">Membrane</keyword>
<evidence type="ECO:0000256" key="2">
    <source>
        <dbReference type="SAM" id="Phobius"/>
    </source>
</evidence>
<evidence type="ECO:0000256" key="1">
    <source>
        <dbReference type="ARBA" id="ARBA00010213"/>
    </source>
</evidence>
<protein>
    <submittedName>
        <fullName evidence="4">Pectin acetylesterase 5 isoform X1</fullName>
    </submittedName>
</protein>
<dbReference type="AlphaFoldDB" id="A0A1S3K1P7"/>
<dbReference type="Pfam" id="PF03283">
    <property type="entry name" value="PAE"/>
    <property type="match status" value="1"/>
</dbReference>
<dbReference type="OrthoDB" id="2015280at2759"/>
<dbReference type="KEGG" id="lak:106178080"/>
<dbReference type="InterPro" id="IPR004963">
    <property type="entry name" value="PAE/NOTUM"/>
</dbReference>
<sequence>MCTRAILTRQTALRSNCVDDLGTDMGEEELGSLGLQKMVFVPPKVTLSKPQMKAGSLSGKRCLILIVISLVVLVILLRALLNLRPTFISFHVASDIDGELVVVPKDFAEARRAACLDGSPPGFYIRKGFHVGKRDWILYLEPGGWCATLKDCYERSKTHLGSSEVAPSTKEFNGILSSDPKSNPTFHMWNMVSLLYCDGGSYAGSMANPVLYNGNKLYFQGFHILQTLMDFLIETTDLGHARRVILVGSSAGGLATFLHADFMKSKLPQSVNFHAMADGGIFLNYPGFQGKNLAEETFKGVFDLHNIKETPSVKQCINKQVKNEEYKCFFPLNNNKFLRSSIFATNSLYDTWTTRNFLQISCSYPKCDNKEKDYLDTHRMALLNATEEFRKNKNNGVYFFSCLRHTLLHHGVLNMQMEIDGVSLLNAIDSWYLKKTAYTQSMKIDNKFGTNPSCSK</sequence>